<gene>
    <name evidence="3" type="ORF">IW261DRAFT_1414622</name>
</gene>
<dbReference type="AlphaFoldDB" id="A0AA39UR53"/>
<keyword evidence="2" id="KW-0472">Membrane</keyword>
<comment type="caution">
    <text evidence="3">The sequence shown here is derived from an EMBL/GenBank/DDBJ whole genome shotgun (WGS) entry which is preliminary data.</text>
</comment>
<proteinExistence type="predicted"/>
<organism evidence="3 4">
    <name type="scientific">Armillaria novae-zelandiae</name>
    <dbReference type="NCBI Taxonomy" id="153914"/>
    <lineage>
        <taxon>Eukaryota</taxon>
        <taxon>Fungi</taxon>
        <taxon>Dikarya</taxon>
        <taxon>Basidiomycota</taxon>
        <taxon>Agaricomycotina</taxon>
        <taxon>Agaricomycetes</taxon>
        <taxon>Agaricomycetidae</taxon>
        <taxon>Agaricales</taxon>
        <taxon>Marasmiineae</taxon>
        <taxon>Physalacriaceae</taxon>
        <taxon>Armillaria</taxon>
    </lineage>
</organism>
<name>A0AA39UR53_9AGAR</name>
<evidence type="ECO:0000256" key="2">
    <source>
        <dbReference type="SAM" id="Phobius"/>
    </source>
</evidence>
<evidence type="ECO:0000313" key="4">
    <source>
        <dbReference type="Proteomes" id="UP001175227"/>
    </source>
</evidence>
<feature type="region of interest" description="Disordered" evidence="1">
    <location>
        <begin position="86"/>
        <end position="108"/>
    </location>
</feature>
<sequence>MADATVHERAAKSEVERLEMEKMKMRDQIRHCVRCWMMNVTRRAHYESKFLPRSIVFVTFLVVYLSAKFFCKPVVSTIKHITLAPDQSNESESEIKTEGPRRSSPKPKAIAQSVAETNMTRRKLLLFSYVTDFSRRAKDARGKTGKCTNTTARLCTMIQLLLLFLTTSNMDEIQWMGKILAGRMKAVKTRQAALERKLFPRSLMARLFLNKLLRVLSSTAGETPAGYINAIIMPSSYTKLYGPNTMGRPADLSPGGYVSFVASASIIATREYGTCSFSQECQAMSGTVVEPSHR</sequence>
<keyword evidence="4" id="KW-1185">Reference proteome</keyword>
<reference evidence="3" key="1">
    <citation type="submission" date="2023-06" db="EMBL/GenBank/DDBJ databases">
        <authorList>
            <consortium name="Lawrence Berkeley National Laboratory"/>
            <person name="Ahrendt S."/>
            <person name="Sahu N."/>
            <person name="Indic B."/>
            <person name="Wong-Bajracharya J."/>
            <person name="Merenyi Z."/>
            <person name="Ke H.-M."/>
            <person name="Monk M."/>
            <person name="Kocsube S."/>
            <person name="Drula E."/>
            <person name="Lipzen A."/>
            <person name="Balint B."/>
            <person name="Henrissat B."/>
            <person name="Andreopoulos B."/>
            <person name="Martin F.M."/>
            <person name="Harder C.B."/>
            <person name="Rigling D."/>
            <person name="Ford K.L."/>
            <person name="Foster G.D."/>
            <person name="Pangilinan J."/>
            <person name="Papanicolaou A."/>
            <person name="Barry K."/>
            <person name="LaButti K."/>
            <person name="Viragh M."/>
            <person name="Koriabine M."/>
            <person name="Yan M."/>
            <person name="Riley R."/>
            <person name="Champramary S."/>
            <person name="Plett K.L."/>
            <person name="Tsai I.J."/>
            <person name="Slot J."/>
            <person name="Sipos G."/>
            <person name="Plett J."/>
            <person name="Nagy L.G."/>
            <person name="Grigoriev I.V."/>
        </authorList>
    </citation>
    <scope>NUCLEOTIDE SEQUENCE</scope>
    <source>
        <strain evidence="3">ICMP 16352</strain>
    </source>
</reference>
<protein>
    <submittedName>
        <fullName evidence="3">Uncharacterized protein</fullName>
    </submittedName>
</protein>
<dbReference type="EMBL" id="JAUEPR010000002">
    <property type="protein sequence ID" value="KAK0489255.1"/>
    <property type="molecule type" value="Genomic_DNA"/>
</dbReference>
<keyword evidence="2" id="KW-0812">Transmembrane</keyword>
<dbReference type="Proteomes" id="UP001175227">
    <property type="component" value="Unassembled WGS sequence"/>
</dbReference>
<keyword evidence="2" id="KW-1133">Transmembrane helix</keyword>
<accession>A0AA39UR53</accession>
<evidence type="ECO:0000313" key="3">
    <source>
        <dbReference type="EMBL" id="KAK0489255.1"/>
    </source>
</evidence>
<evidence type="ECO:0000256" key="1">
    <source>
        <dbReference type="SAM" id="MobiDB-lite"/>
    </source>
</evidence>
<feature type="transmembrane region" description="Helical" evidence="2">
    <location>
        <begin position="50"/>
        <end position="70"/>
    </location>
</feature>